<evidence type="ECO:0000313" key="23">
    <source>
        <dbReference type="RefSeq" id="XP_055870207.1"/>
    </source>
</evidence>
<dbReference type="PANTHER" id="PTHR10763">
    <property type="entry name" value="CELL DIVISION CONTROL PROTEIN 6-RELATED"/>
    <property type="match status" value="1"/>
</dbReference>
<comment type="subunit">
    <text evidence="15">Interacts with PCNA, ORC1, cyclin-CDK. Interacts with HUWE1. Interacts with ANKRD17. Interacts with GRWD1; origin binding of GRWD1 is dependent on CDC6. Interacts with CDT1; are mutually dependent on one another for loading MCM complexes onto chromatin. Interacts with TTC4. Interacts (via Cy motif) with CCNF; the interaction takes place during G2 and M phase. Interacts with CDH1.</text>
</comment>
<dbReference type="InterPro" id="IPR036388">
    <property type="entry name" value="WH-like_DNA-bd_sf"/>
</dbReference>
<evidence type="ECO:0000256" key="16">
    <source>
        <dbReference type="ARBA" id="ARBA00069110"/>
    </source>
</evidence>
<evidence type="ECO:0000256" key="18">
    <source>
        <dbReference type="ARBA" id="ARBA00082525"/>
    </source>
</evidence>
<keyword evidence="4" id="KW-0963">Cytoplasm</keyword>
<dbReference type="FunFam" id="1.10.10.10:FF:000265">
    <property type="entry name" value="Cell division control protein"/>
    <property type="match status" value="1"/>
</dbReference>
<sequence>MESSILSTFSIRKSSRLSVRQSKCLTPSSAKSGQLLKLVKVGSVSEPRSTKEIKTTSLFKTLLQKDNSLPVQEVLEIKKDSSLSFKKSLTKVDKSPSPSSKLHPSSPNSSDKCQACGGQETSPERLSKLNILVSPKKRKSDENDFRDLHVSPIKTPKASPENRIPHFQYRTPTTDSCSTSPQTPKSSKMVPIECKSTPRRLFGSPQKKGENLASMLLKQKAGSYSTPDKKSPKKLQPVKLYKSDISPYQSAKRSLHTAKPDFLVGREKEESEIEKFITDRIKEKKSGSMYISGAPGTGKTAVVSHILDRIKFHHTNQIAFINCMMLKDSNTVFKQLLEQLGTSPVKTKEAMKALEKYFRSVEDPVLLVLDEIDQLDSKHHHVLYQIFEWPALQDIKVILIGIANALDLTDRILPRLQASSSCQPALINFPPYTTSQITDIIKNRLQQDSVLEPAAISFCARKISAVAGDARKALDVCHRAIELVESDVRGQQVLKPADCNSPTKRHQTPMKKVTVMHISKIMSEVYSSSVNSADGSEHALPLQQKLAICSLLLLVKSGKFKEVLLGKLHETYSNVCKRQQMVPVDQSEFHSVLTLLDSRGIIIMKKAKETRLNKISLKLDEHELEQTLKDKTLMAAILSDKIPK</sequence>
<dbReference type="SMART" id="SM01074">
    <property type="entry name" value="Cdc6_C"/>
    <property type="match status" value="1"/>
</dbReference>
<dbReference type="Gene3D" id="1.10.8.60">
    <property type="match status" value="1"/>
</dbReference>
<evidence type="ECO:0000256" key="11">
    <source>
        <dbReference type="ARBA" id="ARBA00022843"/>
    </source>
</evidence>
<dbReference type="Pfam" id="PF09079">
    <property type="entry name" value="WHD_Cdc6"/>
    <property type="match status" value="1"/>
</dbReference>
<dbReference type="GO" id="GO:0005737">
    <property type="term" value="C:cytoplasm"/>
    <property type="evidence" value="ECO:0007669"/>
    <property type="project" value="UniProtKB-SubCell"/>
</dbReference>
<feature type="domain" description="AAA+ ATPase" evidence="20">
    <location>
        <begin position="285"/>
        <end position="419"/>
    </location>
</feature>
<feature type="domain" description="Cdc6 C-terminal" evidence="21">
    <location>
        <begin position="548"/>
        <end position="628"/>
    </location>
</feature>
<dbReference type="Pfam" id="PF22606">
    <property type="entry name" value="Cdc6-ORC-like_ATPase_lid"/>
    <property type="match status" value="1"/>
</dbReference>
<dbReference type="OrthoDB" id="1926878at2759"/>
<evidence type="ECO:0000256" key="13">
    <source>
        <dbReference type="ARBA" id="ARBA00023306"/>
    </source>
</evidence>
<dbReference type="OMA" id="RCLHTAK"/>
<dbReference type="InterPro" id="IPR054425">
    <property type="entry name" value="Cdc6_ORC1-like_ATPase_lid"/>
</dbReference>
<dbReference type="GO" id="GO:0005524">
    <property type="term" value="F:ATP binding"/>
    <property type="evidence" value="ECO:0007669"/>
    <property type="project" value="UniProtKB-KW"/>
</dbReference>
<dbReference type="GO" id="GO:0003688">
    <property type="term" value="F:DNA replication origin binding"/>
    <property type="evidence" value="ECO:0007669"/>
    <property type="project" value="TreeGrafter"/>
</dbReference>
<evidence type="ECO:0000256" key="1">
    <source>
        <dbReference type="ARBA" id="ARBA00004123"/>
    </source>
</evidence>
<dbReference type="InterPro" id="IPR049945">
    <property type="entry name" value="AAA_22"/>
</dbReference>
<evidence type="ECO:0000256" key="2">
    <source>
        <dbReference type="ARBA" id="ARBA00004496"/>
    </source>
</evidence>
<keyword evidence="7" id="KW-0235">DNA replication</keyword>
<evidence type="ECO:0000256" key="9">
    <source>
        <dbReference type="ARBA" id="ARBA00022776"/>
    </source>
</evidence>
<keyword evidence="10" id="KW-0067">ATP-binding</keyword>
<evidence type="ECO:0000256" key="19">
    <source>
        <dbReference type="SAM" id="MobiDB-lite"/>
    </source>
</evidence>
<evidence type="ECO:0000256" key="14">
    <source>
        <dbReference type="ARBA" id="ARBA00056036"/>
    </source>
</evidence>
<evidence type="ECO:0000259" key="20">
    <source>
        <dbReference type="SMART" id="SM00382"/>
    </source>
</evidence>
<keyword evidence="12" id="KW-0539">Nucleus</keyword>
<feature type="region of interest" description="Disordered" evidence="19">
    <location>
        <begin position="88"/>
        <end position="129"/>
    </location>
</feature>
<dbReference type="SUPFAM" id="SSF46785">
    <property type="entry name" value="Winged helix' DNA-binding domain"/>
    <property type="match status" value="1"/>
</dbReference>
<dbReference type="Proteomes" id="UP001165740">
    <property type="component" value="Chromosome 16"/>
</dbReference>
<evidence type="ECO:0000256" key="3">
    <source>
        <dbReference type="ARBA" id="ARBA00006184"/>
    </source>
</evidence>
<keyword evidence="11" id="KW-0832">Ubl conjugation</keyword>
<keyword evidence="9" id="KW-0498">Mitosis</keyword>
<protein>
    <recommendedName>
        <fullName evidence="16">Cell division control protein 6 homolog</fullName>
    </recommendedName>
    <alternativeName>
        <fullName evidence="18">CDC6-related protein</fullName>
    </alternativeName>
    <alternativeName>
        <fullName evidence="17">p62(cdc6)</fullName>
    </alternativeName>
</protein>
<dbReference type="PANTHER" id="PTHR10763:SF26">
    <property type="entry name" value="CELL DIVISION CONTROL PROTEIN 6 HOMOLOG"/>
    <property type="match status" value="1"/>
</dbReference>
<keyword evidence="8" id="KW-0547">Nucleotide-binding</keyword>
<dbReference type="GO" id="GO:0016887">
    <property type="term" value="F:ATP hydrolysis activity"/>
    <property type="evidence" value="ECO:0007669"/>
    <property type="project" value="InterPro"/>
</dbReference>
<organism evidence="22 23">
    <name type="scientific">Biomphalaria glabrata</name>
    <name type="common">Bloodfluke planorb</name>
    <name type="synonym">Freshwater snail</name>
    <dbReference type="NCBI Taxonomy" id="6526"/>
    <lineage>
        <taxon>Eukaryota</taxon>
        <taxon>Metazoa</taxon>
        <taxon>Spiralia</taxon>
        <taxon>Lophotrochozoa</taxon>
        <taxon>Mollusca</taxon>
        <taxon>Gastropoda</taxon>
        <taxon>Heterobranchia</taxon>
        <taxon>Euthyneura</taxon>
        <taxon>Panpulmonata</taxon>
        <taxon>Hygrophila</taxon>
        <taxon>Lymnaeoidea</taxon>
        <taxon>Planorbidae</taxon>
        <taxon>Biomphalaria</taxon>
    </lineage>
</organism>
<dbReference type="AlphaFoldDB" id="A0A9W2Z5G6"/>
<dbReference type="Gene3D" id="3.40.50.300">
    <property type="entry name" value="P-loop containing nucleotide triphosphate hydrolases"/>
    <property type="match status" value="1"/>
</dbReference>
<feature type="compositionally biased region" description="Low complexity" evidence="19">
    <location>
        <begin position="95"/>
        <end position="110"/>
    </location>
</feature>
<evidence type="ECO:0000256" key="10">
    <source>
        <dbReference type="ARBA" id="ARBA00022840"/>
    </source>
</evidence>
<reference evidence="23" key="1">
    <citation type="submission" date="2025-08" db="UniProtKB">
        <authorList>
            <consortium name="RefSeq"/>
        </authorList>
    </citation>
    <scope>IDENTIFICATION</scope>
</reference>
<feature type="compositionally biased region" description="Polar residues" evidence="19">
    <location>
        <begin position="170"/>
        <end position="186"/>
    </location>
</feature>
<gene>
    <name evidence="23" type="primary">LOC106063250</name>
</gene>
<keyword evidence="5" id="KW-0597">Phosphoprotein</keyword>
<dbReference type="InterPro" id="IPR015163">
    <property type="entry name" value="Cdc6_C"/>
</dbReference>
<comment type="subcellular location">
    <subcellularLocation>
        <location evidence="2">Cytoplasm</location>
    </subcellularLocation>
    <subcellularLocation>
        <location evidence="1">Nucleus</location>
    </subcellularLocation>
</comment>
<evidence type="ECO:0000313" key="22">
    <source>
        <dbReference type="Proteomes" id="UP001165740"/>
    </source>
</evidence>
<dbReference type="GO" id="GO:0005819">
    <property type="term" value="C:spindle"/>
    <property type="evidence" value="ECO:0007669"/>
    <property type="project" value="UniProtKB-ARBA"/>
</dbReference>
<comment type="function">
    <text evidence="14">Involved in the initiation of DNA replication. Also participates in checkpoint controls that ensure DNA replication is completed before mitosis is initiated.</text>
</comment>
<dbReference type="GO" id="GO:0005634">
    <property type="term" value="C:nucleus"/>
    <property type="evidence" value="ECO:0007669"/>
    <property type="project" value="UniProtKB-SubCell"/>
</dbReference>
<comment type="similarity">
    <text evidence="3">Belongs to the CDC6/cdc18 family.</text>
</comment>
<evidence type="ECO:0000256" key="17">
    <source>
        <dbReference type="ARBA" id="ARBA00079122"/>
    </source>
</evidence>
<evidence type="ECO:0000256" key="15">
    <source>
        <dbReference type="ARBA" id="ARBA00062730"/>
    </source>
</evidence>
<evidence type="ECO:0000256" key="6">
    <source>
        <dbReference type="ARBA" id="ARBA00022618"/>
    </source>
</evidence>
<dbReference type="GeneID" id="106063250"/>
<evidence type="ECO:0000256" key="8">
    <source>
        <dbReference type="ARBA" id="ARBA00022741"/>
    </source>
</evidence>
<keyword evidence="13" id="KW-0131">Cell cycle</keyword>
<dbReference type="SMART" id="SM00382">
    <property type="entry name" value="AAA"/>
    <property type="match status" value="1"/>
</dbReference>
<dbReference type="InterPro" id="IPR027417">
    <property type="entry name" value="P-loop_NTPase"/>
</dbReference>
<keyword evidence="6 23" id="KW-0132">Cell division</keyword>
<dbReference type="InterPro" id="IPR050311">
    <property type="entry name" value="ORC1/CDC6"/>
</dbReference>
<evidence type="ECO:0000259" key="21">
    <source>
        <dbReference type="SMART" id="SM01074"/>
    </source>
</evidence>
<dbReference type="CDD" id="cd08768">
    <property type="entry name" value="Cdc6_C"/>
    <property type="match status" value="1"/>
</dbReference>
<evidence type="ECO:0000256" key="7">
    <source>
        <dbReference type="ARBA" id="ARBA00022705"/>
    </source>
</evidence>
<dbReference type="RefSeq" id="XP_055870207.1">
    <property type="nucleotide sequence ID" value="XM_056014232.1"/>
</dbReference>
<dbReference type="GO" id="GO:0051301">
    <property type="term" value="P:cell division"/>
    <property type="evidence" value="ECO:0007669"/>
    <property type="project" value="UniProtKB-KW"/>
</dbReference>
<dbReference type="GO" id="GO:0006270">
    <property type="term" value="P:DNA replication initiation"/>
    <property type="evidence" value="ECO:0007669"/>
    <property type="project" value="TreeGrafter"/>
</dbReference>
<keyword evidence="22" id="KW-1185">Reference proteome</keyword>
<dbReference type="SUPFAM" id="SSF52540">
    <property type="entry name" value="P-loop containing nucleoside triphosphate hydrolases"/>
    <property type="match status" value="1"/>
</dbReference>
<evidence type="ECO:0000256" key="12">
    <source>
        <dbReference type="ARBA" id="ARBA00023242"/>
    </source>
</evidence>
<feature type="region of interest" description="Disordered" evidence="19">
    <location>
        <begin position="151"/>
        <end position="189"/>
    </location>
</feature>
<dbReference type="InterPro" id="IPR003593">
    <property type="entry name" value="AAA+_ATPase"/>
</dbReference>
<proteinExistence type="inferred from homology"/>
<evidence type="ECO:0000256" key="4">
    <source>
        <dbReference type="ARBA" id="ARBA00022490"/>
    </source>
</evidence>
<dbReference type="Pfam" id="PF13401">
    <property type="entry name" value="AAA_22"/>
    <property type="match status" value="1"/>
</dbReference>
<dbReference type="CDD" id="cd00009">
    <property type="entry name" value="AAA"/>
    <property type="match status" value="1"/>
</dbReference>
<dbReference type="FunFam" id="3.40.50.300:FF:000547">
    <property type="entry name" value="Cell division control protein"/>
    <property type="match status" value="1"/>
</dbReference>
<evidence type="ECO:0000256" key="5">
    <source>
        <dbReference type="ARBA" id="ARBA00022553"/>
    </source>
</evidence>
<dbReference type="InterPro" id="IPR036390">
    <property type="entry name" value="WH_DNA-bd_sf"/>
</dbReference>
<dbReference type="GO" id="GO:0033314">
    <property type="term" value="P:mitotic DNA replication checkpoint signaling"/>
    <property type="evidence" value="ECO:0007669"/>
    <property type="project" value="TreeGrafter"/>
</dbReference>
<dbReference type="FunFam" id="1.10.8.60:FF:000058">
    <property type="entry name" value="Cell division control protein"/>
    <property type="match status" value="1"/>
</dbReference>
<accession>A0A9W2Z5G6</accession>
<dbReference type="Gene3D" id="1.10.10.10">
    <property type="entry name" value="Winged helix-like DNA-binding domain superfamily/Winged helix DNA-binding domain"/>
    <property type="match status" value="1"/>
</dbReference>
<name>A0A9W2Z5G6_BIOGL</name>